<dbReference type="Gene3D" id="1.20.1440.60">
    <property type="entry name" value="23S rRNA-intervening sequence"/>
    <property type="match status" value="1"/>
</dbReference>
<organism evidence="1 2">
    <name type="scientific">Posidoniimonas corsicana</name>
    <dbReference type="NCBI Taxonomy" id="1938618"/>
    <lineage>
        <taxon>Bacteria</taxon>
        <taxon>Pseudomonadati</taxon>
        <taxon>Planctomycetota</taxon>
        <taxon>Planctomycetia</taxon>
        <taxon>Pirellulales</taxon>
        <taxon>Lacipirellulaceae</taxon>
        <taxon>Posidoniimonas</taxon>
    </lineage>
</organism>
<evidence type="ECO:0000313" key="1">
    <source>
        <dbReference type="EMBL" id="TWT30990.1"/>
    </source>
</evidence>
<sequence>MVKSHEELEVWQKAIDLVDSAYGIAVGLPDQERFGLISQLQRAAVSVPANIAEGAGRDSTKEFLRHLSIARGSLAEVSTFFVIIERRGYASPETLNAARALLDQVGRLLSGLQRYLRKKLDKA</sequence>
<protein>
    <recommendedName>
        <fullName evidence="3">Four helix bundle protein</fullName>
    </recommendedName>
</protein>
<proteinExistence type="predicted"/>
<dbReference type="PANTHER" id="PTHR38471:SF2">
    <property type="entry name" value="FOUR HELIX BUNDLE PROTEIN"/>
    <property type="match status" value="1"/>
</dbReference>
<dbReference type="InterPro" id="IPR036583">
    <property type="entry name" value="23S_rRNA_IVS_sf"/>
</dbReference>
<dbReference type="NCBIfam" id="TIGR02436">
    <property type="entry name" value="four helix bundle protein"/>
    <property type="match status" value="1"/>
</dbReference>
<comment type="caution">
    <text evidence="1">The sequence shown here is derived from an EMBL/GenBank/DDBJ whole genome shotgun (WGS) entry which is preliminary data.</text>
</comment>
<reference evidence="1 2" key="1">
    <citation type="submission" date="2019-02" db="EMBL/GenBank/DDBJ databases">
        <title>Deep-cultivation of Planctomycetes and their phenomic and genomic characterization uncovers novel biology.</title>
        <authorList>
            <person name="Wiegand S."/>
            <person name="Jogler M."/>
            <person name="Boedeker C."/>
            <person name="Pinto D."/>
            <person name="Vollmers J."/>
            <person name="Rivas-Marin E."/>
            <person name="Kohn T."/>
            <person name="Peeters S.H."/>
            <person name="Heuer A."/>
            <person name="Rast P."/>
            <person name="Oberbeckmann S."/>
            <person name="Bunk B."/>
            <person name="Jeske O."/>
            <person name="Meyerdierks A."/>
            <person name="Storesund J.E."/>
            <person name="Kallscheuer N."/>
            <person name="Luecker S."/>
            <person name="Lage O.M."/>
            <person name="Pohl T."/>
            <person name="Merkel B.J."/>
            <person name="Hornburger P."/>
            <person name="Mueller R.-W."/>
            <person name="Bruemmer F."/>
            <person name="Labrenz M."/>
            <person name="Spormann A.M."/>
            <person name="Op Den Camp H."/>
            <person name="Overmann J."/>
            <person name="Amann R."/>
            <person name="Jetten M.S.M."/>
            <person name="Mascher T."/>
            <person name="Medema M.H."/>
            <person name="Devos D.P."/>
            <person name="Kaster A.-K."/>
            <person name="Ovreas L."/>
            <person name="Rohde M."/>
            <person name="Galperin M.Y."/>
            <person name="Jogler C."/>
        </authorList>
    </citation>
    <scope>NUCLEOTIDE SEQUENCE [LARGE SCALE GENOMIC DNA]</scope>
    <source>
        <strain evidence="1 2">KOR34</strain>
    </source>
</reference>
<dbReference type="Proteomes" id="UP000316714">
    <property type="component" value="Unassembled WGS sequence"/>
</dbReference>
<evidence type="ECO:0008006" key="3">
    <source>
        <dbReference type="Google" id="ProtNLM"/>
    </source>
</evidence>
<dbReference type="SUPFAM" id="SSF158446">
    <property type="entry name" value="IVS-encoded protein-like"/>
    <property type="match status" value="1"/>
</dbReference>
<dbReference type="InterPro" id="IPR012657">
    <property type="entry name" value="23S_rRNA-intervening_sequence"/>
</dbReference>
<evidence type="ECO:0000313" key="2">
    <source>
        <dbReference type="Proteomes" id="UP000316714"/>
    </source>
</evidence>
<dbReference type="EMBL" id="SIHJ01000004">
    <property type="protein sequence ID" value="TWT30990.1"/>
    <property type="molecule type" value="Genomic_DNA"/>
</dbReference>
<dbReference type="Pfam" id="PF05635">
    <property type="entry name" value="23S_rRNA_IVP"/>
    <property type="match status" value="1"/>
</dbReference>
<keyword evidence="2" id="KW-1185">Reference proteome</keyword>
<name>A0A5C5UZE6_9BACT</name>
<dbReference type="PANTHER" id="PTHR38471">
    <property type="entry name" value="FOUR HELIX BUNDLE PROTEIN"/>
    <property type="match status" value="1"/>
</dbReference>
<accession>A0A5C5UZE6</accession>
<gene>
    <name evidence="1" type="ORF">KOR34_43630</name>
</gene>
<dbReference type="CDD" id="cd16377">
    <property type="entry name" value="23S_rRNA_IVP_like"/>
    <property type="match status" value="1"/>
</dbReference>
<dbReference type="AlphaFoldDB" id="A0A5C5UZE6"/>